<protein>
    <submittedName>
        <fullName evidence="1">Uncharacterized protein</fullName>
    </submittedName>
</protein>
<dbReference type="AlphaFoldDB" id="A0A0C3PIP4"/>
<dbReference type="Proteomes" id="UP000053257">
    <property type="component" value="Unassembled WGS sequence"/>
</dbReference>
<organism evidence="1 2">
    <name type="scientific">Phlebiopsis gigantea (strain 11061_1 CR5-6)</name>
    <name type="common">White-rot fungus</name>
    <name type="synonym">Peniophora gigantea</name>
    <dbReference type="NCBI Taxonomy" id="745531"/>
    <lineage>
        <taxon>Eukaryota</taxon>
        <taxon>Fungi</taxon>
        <taxon>Dikarya</taxon>
        <taxon>Basidiomycota</taxon>
        <taxon>Agaricomycotina</taxon>
        <taxon>Agaricomycetes</taxon>
        <taxon>Polyporales</taxon>
        <taxon>Phanerochaetaceae</taxon>
        <taxon>Phlebiopsis</taxon>
    </lineage>
</organism>
<name>A0A0C3PIP4_PHLG1</name>
<dbReference type="HOGENOM" id="CLU_1409274_0_0_1"/>
<evidence type="ECO:0000313" key="1">
    <source>
        <dbReference type="EMBL" id="KIP05868.1"/>
    </source>
</evidence>
<reference evidence="1 2" key="1">
    <citation type="journal article" date="2014" name="PLoS Genet.">
        <title>Analysis of the Phlebiopsis gigantea genome, transcriptome and secretome provides insight into its pioneer colonization strategies of wood.</title>
        <authorList>
            <person name="Hori C."/>
            <person name="Ishida T."/>
            <person name="Igarashi K."/>
            <person name="Samejima M."/>
            <person name="Suzuki H."/>
            <person name="Master E."/>
            <person name="Ferreira P."/>
            <person name="Ruiz-Duenas F.J."/>
            <person name="Held B."/>
            <person name="Canessa P."/>
            <person name="Larrondo L.F."/>
            <person name="Schmoll M."/>
            <person name="Druzhinina I.S."/>
            <person name="Kubicek C.P."/>
            <person name="Gaskell J.A."/>
            <person name="Kersten P."/>
            <person name="St John F."/>
            <person name="Glasner J."/>
            <person name="Sabat G."/>
            <person name="Splinter BonDurant S."/>
            <person name="Syed K."/>
            <person name="Yadav J."/>
            <person name="Mgbeahuruike A.C."/>
            <person name="Kovalchuk A."/>
            <person name="Asiegbu F.O."/>
            <person name="Lackner G."/>
            <person name="Hoffmeister D."/>
            <person name="Rencoret J."/>
            <person name="Gutierrez A."/>
            <person name="Sun H."/>
            <person name="Lindquist E."/>
            <person name="Barry K."/>
            <person name="Riley R."/>
            <person name="Grigoriev I.V."/>
            <person name="Henrissat B."/>
            <person name="Kues U."/>
            <person name="Berka R.M."/>
            <person name="Martinez A.T."/>
            <person name="Covert S.F."/>
            <person name="Blanchette R.A."/>
            <person name="Cullen D."/>
        </authorList>
    </citation>
    <scope>NUCLEOTIDE SEQUENCE [LARGE SCALE GENOMIC DNA]</scope>
    <source>
        <strain evidence="1 2">11061_1 CR5-6</strain>
    </source>
</reference>
<evidence type="ECO:0000313" key="2">
    <source>
        <dbReference type="Proteomes" id="UP000053257"/>
    </source>
</evidence>
<gene>
    <name evidence="1" type="ORF">PHLGIDRAFT_119426</name>
</gene>
<sequence length="193" mass="21794">MHYKNGGKGKKRKDTGHGHLAGVTFLYIPPLPVAVNLKPALKTHLKPNRPVSKGKNQYLRMKKLMNLLKRLEVPTTYEHICALEEVVETTTHNRAWSSASIVEAKELEFVEGSTHPQKRVCITSKRIDWAKEVKALEAADCLAQEDNVISLGTASDMMHLNYREELDRVDNINDDLCDAIGYYVNKSCMDDSE</sequence>
<keyword evidence="2" id="KW-1185">Reference proteome</keyword>
<proteinExistence type="predicted"/>
<accession>A0A0C3PIP4</accession>
<dbReference type="EMBL" id="KN840531">
    <property type="protein sequence ID" value="KIP05868.1"/>
    <property type="molecule type" value="Genomic_DNA"/>
</dbReference>
<dbReference type="STRING" id="745531.A0A0C3PIP4"/>